<evidence type="ECO:0000313" key="3">
    <source>
        <dbReference type="Proteomes" id="UP001140562"/>
    </source>
</evidence>
<evidence type="ECO:0000256" key="1">
    <source>
        <dbReference type="SAM" id="MobiDB-lite"/>
    </source>
</evidence>
<comment type="caution">
    <text evidence="2">The sequence shown here is derived from an EMBL/GenBank/DDBJ whole genome shotgun (WGS) entry which is preliminary data.</text>
</comment>
<feature type="region of interest" description="Disordered" evidence="1">
    <location>
        <begin position="154"/>
        <end position="188"/>
    </location>
</feature>
<accession>A0A9W8X5W2</accession>
<feature type="region of interest" description="Disordered" evidence="1">
    <location>
        <begin position="24"/>
        <end position="48"/>
    </location>
</feature>
<gene>
    <name evidence="2" type="ORF">N0V87_002103</name>
</gene>
<name>A0A9W8X5W2_9PLEO</name>
<sequence length="188" mass="22455">MTPEDEIHIARAIQYRKVECPVTFTTKGDPDSPSFRPNPPISPQNHETRKHNFIHPTAALWWGDEGRETCEVLDHHFKKIEKAETRIYPPVSYLTETFRREERHKQEAQERLERRRKEQAEEKAKQAKETSMKKKLEDVPQYIKDLARSWREKYPGPDKLFRKDFDFGPRTHTDQDDDYRRPLSPASR</sequence>
<feature type="region of interest" description="Disordered" evidence="1">
    <location>
        <begin position="98"/>
        <end position="136"/>
    </location>
</feature>
<dbReference type="OrthoDB" id="10556109at2759"/>
<dbReference type="EMBL" id="JAPEUV010000013">
    <property type="protein sequence ID" value="KAJ4341062.1"/>
    <property type="molecule type" value="Genomic_DNA"/>
</dbReference>
<proteinExistence type="predicted"/>
<dbReference type="Proteomes" id="UP001140562">
    <property type="component" value="Unassembled WGS sequence"/>
</dbReference>
<dbReference type="AlphaFoldDB" id="A0A9W8X5W2"/>
<reference evidence="2" key="1">
    <citation type="submission" date="2022-10" db="EMBL/GenBank/DDBJ databases">
        <title>Tapping the CABI collections for fungal endophytes: first genome assemblies for Collariella, Neodidymelliopsis, Ascochyta clinopodiicola, Didymella pomorum, Didymosphaeria variabile, Neocosmospora piperis and Neocucurbitaria cava.</title>
        <authorList>
            <person name="Hill R."/>
        </authorList>
    </citation>
    <scope>NUCLEOTIDE SEQUENCE</scope>
    <source>
        <strain evidence="2">IMI 360193</strain>
    </source>
</reference>
<evidence type="ECO:0000313" key="2">
    <source>
        <dbReference type="EMBL" id="KAJ4341062.1"/>
    </source>
</evidence>
<protein>
    <submittedName>
        <fullName evidence="2">Uncharacterized protein</fullName>
    </submittedName>
</protein>
<feature type="compositionally biased region" description="Basic and acidic residues" evidence="1">
    <location>
        <begin position="154"/>
        <end position="181"/>
    </location>
</feature>
<keyword evidence="3" id="KW-1185">Reference proteome</keyword>
<organism evidence="2 3">
    <name type="scientific">Didymella glomerata</name>
    <dbReference type="NCBI Taxonomy" id="749621"/>
    <lineage>
        <taxon>Eukaryota</taxon>
        <taxon>Fungi</taxon>
        <taxon>Dikarya</taxon>
        <taxon>Ascomycota</taxon>
        <taxon>Pezizomycotina</taxon>
        <taxon>Dothideomycetes</taxon>
        <taxon>Pleosporomycetidae</taxon>
        <taxon>Pleosporales</taxon>
        <taxon>Pleosporineae</taxon>
        <taxon>Didymellaceae</taxon>
        <taxon>Didymella</taxon>
    </lineage>
</organism>